<dbReference type="GeneID" id="129804540"/>
<dbReference type="GO" id="GO:0062129">
    <property type="term" value="C:chitin-based extracellular matrix"/>
    <property type="evidence" value="ECO:0007669"/>
    <property type="project" value="TreeGrafter"/>
</dbReference>
<dbReference type="Pfam" id="PF00379">
    <property type="entry name" value="Chitin_bind_4"/>
    <property type="match status" value="1"/>
</dbReference>
<dbReference type="KEGG" id="ppap:129804540"/>
<evidence type="ECO:0000256" key="1">
    <source>
        <dbReference type="ARBA" id="ARBA00022460"/>
    </source>
</evidence>
<dbReference type="InterPro" id="IPR031311">
    <property type="entry name" value="CHIT_BIND_RR_consensus"/>
</dbReference>
<accession>A0A1B0D633</accession>
<keyword evidence="1" id="KW-0193">Cuticle</keyword>
<dbReference type="PRINTS" id="PR00947">
    <property type="entry name" value="CUTICLE"/>
</dbReference>
<dbReference type="EnsemblMetazoa" id="PPAI002942-RA">
    <property type="protein sequence ID" value="PPAI002942-PA"/>
    <property type="gene ID" value="PPAI002942"/>
</dbReference>
<proteinExistence type="predicted"/>
<dbReference type="VEuPathDB" id="VectorBase:PPAPM1_004911"/>
<dbReference type="InterPro" id="IPR000618">
    <property type="entry name" value="Insect_cuticle"/>
</dbReference>
<reference evidence="2" key="1">
    <citation type="submission" date="2022-08" db="UniProtKB">
        <authorList>
            <consortium name="EnsemblMetazoa"/>
        </authorList>
    </citation>
    <scope>IDENTIFICATION</scope>
    <source>
        <strain evidence="2">Israel</strain>
    </source>
</reference>
<keyword evidence="3" id="KW-1185">Reference proteome</keyword>
<evidence type="ECO:0008006" key="4">
    <source>
        <dbReference type="Google" id="ProtNLM"/>
    </source>
</evidence>
<dbReference type="EMBL" id="AJVK01025685">
    <property type="status" value="NOT_ANNOTATED_CDS"/>
    <property type="molecule type" value="Genomic_DNA"/>
</dbReference>
<dbReference type="PANTHER" id="PTHR10380">
    <property type="entry name" value="CUTICLE PROTEIN"/>
    <property type="match status" value="1"/>
</dbReference>
<dbReference type="PANTHER" id="PTHR10380:SF229">
    <property type="entry name" value="CUTICULAR PROTEIN 49AF, ISOFORM A"/>
    <property type="match status" value="1"/>
</dbReference>
<sequence>MKTAFVVLSLLACVLAAEIREEVPILRQENVVEHDGKFHYAFELGDGTKAEQDGELKQVDAENAGESVKGSYSFTGDDGNTYSVSYVADENGYVPVGDHLPVAPPIPEAIQKALAYLATAPPPTDTKA</sequence>
<dbReference type="PROSITE" id="PS51155">
    <property type="entry name" value="CHIT_BIND_RR_2"/>
    <property type="match status" value="1"/>
</dbReference>
<dbReference type="RefSeq" id="XP_055707876.1">
    <property type="nucleotide sequence ID" value="XM_055851901.1"/>
</dbReference>
<dbReference type="GO" id="GO:0008010">
    <property type="term" value="F:structural constituent of chitin-based larval cuticle"/>
    <property type="evidence" value="ECO:0007669"/>
    <property type="project" value="TreeGrafter"/>
</dbReference>
<dbReference type="OrthoDB" id="6379191at2759"/>
<name>A0A1B0D633_PHLPP</name>
<protein>
    <recommendedName>
        <fullName evidence="4">Cuticular protein</fullName>
    </recommendedName>
</protein>
<dbReference type="InterPro" id="IPR050468">
    <property type="entry name" value="Cuticle_Struct_Prot"/>
</dbReference>
<organism evidence="2 3">
    <name type="scientific">Phlebotomus papatasi</name>
    <name type="common">Sandfly</name>
    <dbReference type="NCBI Taxonomy" id="29031"/>
    <lineage>
        <taxon>Eukaryota</taxon>
        <taxon>Metazoa</taxon>
        <taxon>Ecdysozoa</taxon>
        <taxon>Arthropoda</taxon>
        <taxon>Hexapoda</taxon>
        <taxon>Insecta</taxon>
        <taxon>Pterygota</taxon>
        <taxon>Neoptera</taxon>
        <taxon>Endopterygota</taxon>
        <taxon>Diptera</taxon>
        <taxon>Nematocera</taxon>
        <taxon>Psychodoidea</taxon>
        <taxon>Psychodidae</taxon>
        <taxon>Phlebotomus</taxon>
        <taxon>Phlebotomus</taxon>
    </lineage>
</organism>
<evidence type="ECO:0000313" key="3">
    <source>
        <dbReference type="Proteomes" id="UP000092462"/>
    </source>
</evidence>
<dbReference type="Proteomes" id="UP000092462">
    <property type="component" value="Unassembled WGS sequence"/>
</dbReference>
<dbReference type="PROSITE" id="PS00233">
    <property type="entry name" value="CHIT_BIND_RR_1"/>
    <property type="match status" value="1"/>
</dbReference>
<evidence type="ECO:0000313" key="2">
    <source>
        <dbReference type="EnsemblMetazoa" id="PPAI002942-PA"/>
    </source>
</evidence>
<dbReference type="CTD" id="36352"/>
<dbReference type="AlphaFoldDB" id="A0A1B0D633"/>
<dbReference type="VEuPathDB" id="VectorBase:PPAI002942"/>